<dbReference type="Ensembl" id="ENSPSNT00000020258.1">
    <property type="protein sequence ID" value="ENSPSNP00000017968.1"/>
    <property type="gene ID" value="ENSPSNG00000013167.1"/>
</dbReference>
<dbReference type="FunFam" id="1.10.167.10:FF:000022">
    <property type="entry name" value="A-kinase anchor protein 10, mitochondrial"/>
    <property type="match status" value="1"/>
</dbReference>
<keyword evidence="8" id="KW-0496">Mitochondrion</keyword>
<comment type="subcellular location">
    <subcellularLocation>
        <location evidence="3">Cytoplasm</location>
    </subcellularLocation>
    <subcellularLocation>
        <location evidence="2">Membrane</location>
    </subcellularLocation>
    <subcellularLocation>
        <location evidence="1">Mitochondrion</location>
    </subcellularLocation>
</comment>
<dbReference type="CDD" id="cd08721">
    <property type="entry name" value="RGS_AKAP2_2"/>
    <property type="match status" value="1"/>
</dbReference>
<evidence type="ECO:0000256" key="12">
    <source>
        <dbReference type="ARBA" id="ARBA00076307"/>
    </source>
</evidence>
<dbReference type="PROSITE" id="PS50132">
    <property type="entry name" value="RGS"/>
    <property type="match status" value="2"/>
</dbReference>
<evidence type="ECO:0000256" key="8">
    <source>
        <dbReference type="ARBA" id="ARBA00023128"/>
    </source>
</evidence>
<dbReference type="Gene3D" id="1.10.167.10">
    <property type="entry name" value="Regulator of G-protein Signalling 4, domain 2"/>
    <property type="match status" value="3"/>
</dbReference>
<dbReference type="GeneTree" id="ENSGT00390000015077"/>
<feature type="region of interest" description="Disordered" evidence="14">
    <location>
        <begin position="1"/>
        <end position="55"/>
    </location>
</feature>
<dbReference type="Proteomes" id="UP000694554">
    <property type="component" value="Chromosome 20"/>
</dbReference>
<evidence type="ECO:0000256" key="4">
    <source>
        <dbReference type="ARBA" id="ARBA00022490"/>
    </source>
</evidence>
<keyword evidence="4" id="KW-0963">Cytoplasm</keyword>
<dbReference type="InterPro" id="IPR044926">
    <property type="entry name" value="RGS_subdomain_2"/>
</dbReference>
<evidence type="ECO:0000259" key="15">
    <source>
        <dbReference type="PROSITE" id="PS50132"/>
    </source>
</evidence>
<keyword evidence="6" id="KW-0677">Repeat</keyword>
<name>A0A8C9C088_PHOSS</name>
<keyword evidence="17" id="KW-1185">Reference proteome</keyword>
<feature type="domain" description="RGS" evidence="15">
    <location>
        <begin position="125"/>
        <end position="363"/>
    </location>
</feature>
<keyword evidence="5" id="KW-0597">Phosphoprotein</keyword>
<reference evidence="16" key="3">
    <citation type="submission" date="2025-09" db="UniProtKB">
        <authorList>
            <consortium name="Ensembl"/>
        </authorList>
    </citation>
    <scope>IDENTIFICATION</scope>
</reference>
<dbReference type="GO" id="GO:0005886">
    <property type="term" value="C:plasma membrane"/>
    <property type="evidence" value="ECO:0007669"/>
    <property type="project" value="TreeGrafter"/>
</dbReference>
<evidence type="ECO:0000256" key="2">
    <source>
        <dbReference type="ARBA" id="ARBA00004370"/>
    </source>
</evidence>
<evidence type="ECO:0000256" key="7">
    <source>
        <dbReference type="ARBA" id="ARBA00022946"/>
    </source>
</evidence>
<organism evidence="16 17">
    <name type="scientific">Phocoena sinus</name>
    <name type="common">Vaquita</name>
    <dbReference type="NCBI Taxonomy" id="42100"/>
    <lineage>
        <taxon>Eukaryota</taxon>
        <taxon>Metazoa</taxon>
        <taxon>Chordata</taxon>
        <taxon>Craniata</taxon>
        <taxon>Vertebrata</taxon>
        <taxon>Euteleostomi</taxon>
        <taxon>Mammalia</taxon>
        <taxon>Eutheria</taxon>
        <taxon>Laurasiatheria</taxon>
        <taxon>Artiodactyla</taxon>
        <taxon>Whippomorpha</taxon>
        <taxon>Cetacea</taxon>
        <taxon>Odontoceti</taxon>
        <taxon>Phocoenidae</taxon>
        <taxon>Phocoena</taxon>
    </lineage>
</organism>
<dbReference type="InterPro" id="IPR036305">
    <property type="entry name" value="RGS_sf"/>
</dbReference>
<dbReference type="AlphaFoldDB" id="A0A8C9C088"/>
<dbReference type="CDD" id="cd12804">
    <property type="entry name" value="AKAP10_AKB"/>
    <property type="match status" value="1"/>
</dbReference>
<dbReference type="GO" id="GO:0005739">
    <property type="term" value="C:mitochondrion"/>
    <property type="evidence" value="ECO:0007669"/>
    <property type="project" value="UniProtKB-SubCell"/>
</dbReference>
<sequence>MRGAGPSPRQSPRALRPDPGPAMSFFRRKVKGKEQEKTSDVKSIKASISVHSPQKSTKNHALLEAAGPSHVAINAISANMDSFSSSRTATLKKQPSHMEAAHFGDLGRSCLDYQTQETKSSLSKTLEQVLHDTVVLPYFIQFMELRRMEHLVKFWLEAESFHSTTWSRIRAHSLNTVKQSSLAEPVSPSKKHETTAAFVTDSLDKRLEDSSSAQLEGIDLNNRTSNTQNHLLLSQECDSAHSLHLETARTGAHRGSVETQESSRLIVASRNSPSSPLKELSGKLMKSIEQDAVTTFTKYISPDAAKPIPITEAMRNDIVAKICGEDGQVDPNCFVSAQTIVFSAMEHEHFSEFLRSHHFCKYQIEVLTSGTVYLADILFCESALFYFSEYMEKEDAVNILQFWLAADNFQSQLAAKKGQYDGQEAQNDAMILYDKYFSLQATHPLGFDDVVRLEIESNICREGGPLPNCFTTPLRQAWTTMEKSSVKKASVKILKNFDEAIIVDAASLDPESLYQRTYAGKMTFGRVSDLGQFIRESEPEPDVKKSKGSMFSQAMKKWVQGNTDEAQEELAWKIAKMIVSDVMQQAQCDQPLEKSTKL</sequence>
<dbReference type="SMART" id="SM00315">
    <property type="entry name" value="RGS"/>
    <property type="match status" value="2"/>
</dbReference>
<feature type="compositionally biased region" description="Basic and acidic residues" evidence="14">
    <location>
        <begin position="32"/>
        <end position="43"/>
    </location>
</feature>
<dbReference type="GO" id="GO:0008104">
    <property type="term" value="P:intracellular protein localization"/>
    <property type="evidence" value="ECO:0007669"/>
    <property type="project" value="TreeGrafter"/>
</dbReference>
<evidence type="ECO:0000256" key="3">
    <source>
        <dbReference type="ARBA" id="ARBA00004496"/>
    </source>
</evidence>
<gene>
    <name evidence="16" type="primary">AKAP10</name>
</gene>
<dbReference type="PANTHER" id="PTHR13155:SF1">
    <property type="entry name" value="A-KINASE ANCHOR PROTEIN 10, MITOCHONDRIAL"/>
    <property type="match status" value="1"/>
</dbReference>
<evidence type="ECO:0000256" key="14">
    <source>
        <dbReference type="SAM" id="MobiDB-lite"/>
    </source>
</evidence>
<accession>A0A8C9C088</accession>
<proteinExistence type="predicted"/>
<evidence type="ECO:0000256" key="11">
    <source>
        <dbReference type="ARBA" id="ARBA00069977"/>
    </source>
</evidence>
<evidence type="ECO:0000256" key="6">
    <source>
        <dbReference type="ARBA" id="ARBA00022737"/>
    </source>
</evidence>
<evidence type="ECO:0000256" key="9">
    <source>
        <dbReference type="ARBA" id="ARBA00023136"/>
    </source>
</evidence>
<dbReference type="PANTHER" id="PTHR13155">
    <property type="entry name" value="A-KINASE ANCHOR PROTEINS"/>
    <property type="match status" value="1"/>
</dbReference>
<keyword evidence="7" id="KW-0809">Transit peptide</keyword>
<evidence type="ECO:0000256" key="5">
    <source>
        <dbReference type="ARBA" id="ARBA00022553"/>
    </source>
</evidence>
<reference evidence="16" key="2">
    <citation type="submission" date="2025-08" db="UniProtKB">
        <authorList>
            <consortium name="Ensembl"/>
        </authorList>
    </citation>
    <scope>IDENTIFICATION</scope>
</reference>
<dbReference type="FunFam" id="1.10.167.10:FF:000018">
    <property type="entry name" value="A-kinase anchor protein 10, mitochondrial"/>
    <property type="match status" value="1"/>
</dbReference>
<evidence type="ECO:0000256" key="1">
    <source>
        <dbReference type="ARBA" id="ARBA00004173"/>
    </source>
</evidence>
<dbReference type="InterPro" id="IPR052246">
    <property type="entry name" value="Cell_Polariz_PKAAnc"/>
</dbReference>
<keyword evidence="9" id="KW-0472">Membrane</keyword>
<feature type="domain" description="RGS" evidence="15">
    <location>
        <begin position="373"/>
        <end position="488"/>
    </location>
</feature>
<dbReference type="Pfam" id="PF00615">
    <property type="entry name" value="RGS"/>
    <property type="match status" value="2"/>
</dbReference>
<dbReference type="InterPro" id="IPR016137">
    <property type="entry name" value="RGS"/>
</dbReference>
<dbReference type="GO" id="GO:0051018">
    <property type="term" value="F:protein kinase A binding"/>
    <property type="evidence" value="ECO:0007669"/>
    <property type="project" value="InterPro"/>
</dbReference>
<evidence type="ECO:0000313" key="16">
    <source>
        <dbReference type="Ensembl" id="ENSPSNP00000017968.1"/>
    </source>
</evidence>
<evidence type="ECO:0000313" key="17">
    <source>
        <dbReference type="Proteomes" id="UP000694554"/>
    </source>
</evidence>
<evidence type="ECO:0000256" key="10">
    <source>
        <dbReference type="ARBA" id="ARBA00055118"/>
    </source>
</evidence>
<dbReference type="InterPro" id="IPR037719">
    <property type="entry name" value="AKAP10_AKB_dom"/>
</dbReference>
<reference evidence="16" key="1">
    <citation type="submission" date="2019-08" db="EMBL/GenBank/DDBJ databases">
        <title>Phocoena sinus (Vaquita) genome, mPhoSin1, primary haplotype.</title>
        <authorList>
            <person name="Morin P."/>
            <person name="Mountcastle J."/>
            <person name="Fungtammasan C."/>
            <person name="Rhie A."/>
            <person name="Rojas-Bracho L."/>
            <person name="Smith C.R."/>
            <person name="Taylor B.L."/>
            <person name="Gulland F.M.D."/>
            <person name="Musser W."/>
            <person name="Houck M."/>
            <person name="Haase B."/>
            <person name="Paez S."/>
            <person name="Howe K."/>
            <person name="Torrance J."/>
            <person name="Formenti G."/>
            <person name="Phillippy A."/>
            <person name="Ryder O."/>
            <person name="Jarvis E.D."/>
            <person name="Fedrigo O."/>
        </authorList>
    </citation>
    <scope>NUCLEOTIDE SEQUENCE [LARGE SCALE GENOMIC DNA]</scope>
</reference>
<dbReference type="CDD" id="cd08735">
    <property type="entry name" value="RGS_AKAP2_1"/>
    <property type="match status" value="1"/>
</dbReference>
<dbReference type="FunFam" id="1.10.167.10:FF:000005">
    <property type="entry name" value="Putative A-kinase anchor protein 10 mitochondrial"/>
    <property type="match status" value="1"/>
</dbReference>
<evidence type="ECO:0000256" key="13">
    <source>
        <dbReference type="ARBA" id="ARBA00077652"/>
    </source>
</evidence>
<comment type="function">
    <text evidence="10">Differentially targeted protein that binds to type I and II regulatory subunits of protein kinase A and anchors them to the mitochondria or the plasma membrane. Although the physiological relevance between PKA and AKAPS with mitochondria is not fully understood, one idea is that BAD, a proapoptotic member, is phosphorylated and inactivated by mitochondria-anchored PKA. It cannot be excluded too that it may facilitate PKA as well as G protein signal transduction, by acting as an adapter for assembling multiprotein complexes. With its RGS domain, it could lead to the interaction to G-alpha proteins, providing a link between the signaling machinery and the downstream kinase.</text>
</comment>
<dbReference type="SUPFAM" id="SSF48097">
    <property type="entry name" value="Regulator of G-protein signaling, RGS"/>
    <property type="match status" value="2"/>
</dbReference>
<protein>
    <recommendedName>
        <fullName evidence="11">A-kinase anchor protein 10, mitochondrial</fullName>
    </recommendedName>
    <alternativeName>
        <fullName evidence="12">Dual specificity A kinase-anchoring protein 2</fullName>
    </alternativeName>
    <alternativeName>
        <fullName evidence="13">Protein kinase A-anchoring protein 10</fullName>
    </alternativeName>
</protein>